<keyword evidence="2" id="KW-0158">Chromosome</keyword>
<dbReference type="RefSeq" id="XP_018711436.1">
    <property type="nucleotide sequence ID" value="XM_018854668.1"/>
</dbReference>
<feature type="domain" description="CST complex subunit Stn1 N-terminal" evidence="4">
    <location>
        <begin position="19"/>
        <end position="193"/>
    </location>
</feature>
<dbReference type="STRING" id="869754.A0A1A0HA85"/>
<dbReference type="OrthoDB" id="77828at2759"/>
<keyword evidence="3" id="KW-0779">Telomere</keyword>
<reference evidence="5 6" key="1">
    <citation type="submission" date="2016-05" db="EMBL/GenBank/DDBJ databases">
        <title>Comparative genomics of biotechnologically important yeasts.</title>
        <authorList>
            <consortium name="DOE Joint Genome Institute"/>
            <person name="Riley R."/>
            <person name="Haridas S."/>
            <person name="Wolfe K.H."/>
            <person name="Lopes M.R."/>
            <person name="Hittinger C.T."/>
            <person name="Goker M."/>
            <person name="Salamov A."/>
            <person name="Wisecaver J."/>
            <person name="Long T.M."/>
            <person name="Aerts A.L."/>
            <person name="Barry K."/>
            <person name="Choi C."/>
            <person name="Clum A."/>
            <person name="Coughlan A.Y."/>
            <person name="Deshpande S."/>
            <person name="Douglass A.P."/>
            <person name="Hanson S.J."/>
            <person name="Klenk H.-P."/>
            <person name="LaButti K."/>
            <person name="Lapidus A."/>
            <person name="Lindquist E."/>
            <person name="Lipzen A."/>
            <person name="Meier-kolthoff J.P."/>
            <person name="Ohm R.A."/>
            <person name="Otillar R.P."/>
            <person name="Pangilinan J."/>
            <person name="Peng Y."/>
            <person name="Rokas A."/>
            <person name="Rosa C.A."/>
            <person name="Scheuner C."/>
            <person name="Sibirny A.A."/>
            <person name="Slot J.C."/>
            <person name="Stielow J.B."/>
            <person name="Sun H."/>
            <person name="Kurtzman C.P."/>
            <person name="Blackwell M."/>
            <person name="Grigoriev I.V."/>
            <person name="Jeffries T.W."/>
        </authorList>
    </citation>
    <scope>NUCLEOTIDE SEQUENCE [LARGE SCALE GENOMIC DNA]</scope>
    <source>
        <strain evidence="5 6">NRRL YB-4993</strain>
    </source>
</reference>
<dbReference type="Gene3D" id="2.40.50.1040">
    <property type="match status" value="1"/>
</dbReference>
<evidence type="ECO:0000313" key="6">
    <source>
        <dbReference type="Proteomes" id="UP000092555"/>
    </source>
</evidence>
<sequence length="285" mass="32500">MPEFRIDFAPGEPHVALRKKGITYYVPSLFHMSLTYQHTVPLFIADVLRSTDPLKIYGQNALHLGKEGCFLIKNHPFKTFTIMGRMMLFESHEVPGRSGADSYQFHVLYIDDFLGENLTLRVKIEAHLIPAASLEKNDLLLKISGSLGAFNGKKQMLATEVVIRGGHHDIAIELAWWTAVLDSRKYIEQPWRYFPPKATIAEPTMPKTIFEYKDARKRQEKRRILVSSCEKTRRSTLGTGTFNNAMDSFVIHKDMSPSLNRSNSGSELSAVSRDQLQDVSHCFRR</sequence>
<proteinExistence type="predicted"/>
<dbReference type="Proteomes" id="UP000092555">
    <property type="component" value="Unassembled WGS sequence"/>
</dbReference>
<dbReference type="InterPro" id="IPR018856">
    <property type="entry name" value="Stn1_N"/>
</dbReference>
<keyword evidence="6" id="KW-1185">Reference proteome</keyword>
<accession>A0A1A0HA85</accession>
<dbReference type="Pfam" id="PF10451">
    <property type="entry name" value="Stn1"/>
    <property type="match status" value="1"/>
</dbReference>
<dbReference type="EMBL" id="LXTC01000003">
    <property type="protein sequence ID" value="OBA20926.1"/>
    <property type="molecule type" value="Genomic_DNA"/>
</dbReference>
<organism evidence="5 6">
    <name type="scientific">Metschnikowia bicuspidata var. bicuspidata NRRL YB-4993</name>
    <dbReference type="NCBI Taxonomy" id="869754"/>
    <lineage>
        <taxon>Eukaryota</taxon>
        <taxon>Fungi</taxon>
        <taxon>Dikarya</taxon>
        <taxon>Ascomycota</taxon>
        <taxon>Saccharomycotina</taxon>
        <taxon>Pichiomycetes</taxon>
        <taxon>Metschnikowiaceae</taxon>
        <taxon>Metschnikowia</taxon>
    </lineage>
</organism>
<protein>
    <recommendedName>
        <fullName evidence="4">CST complex subunit Stn1 N-terminal domain-containing protein</fullName>
    </recommendedName>
</protein>
<comment type="caution">
    <text evidence="5">The sequence shown here is derived from an EMBL/GenBank/DDBJ whole genome shotgun (WGS) entry which is preliminary data.</text>
</comment>
<dbReference type="GeneID" id="30027644"/>
<gene>
    <name evidence="5" type="ORF">METBIDRAFT_167151</name>
</gene>
<name>A0A1A0HA85_9ASCO</name>
<dbReference type="AlphaFoldDB" id="A0A1A0HA85"/>
<evidence type="ECO:0000259" key="4">
    <source>
        <dbReference type="Pfam" id="PF10451"/>
    </source>
</evidence>
<evidence type="ECO:0000256" key="2">
    <source>
        <dbReference type="ARBA" id="ARBA00022454"/>
    </source>
</evidence>
<evidence type="ECO:0000256" key="3">
    <source>
        <dbReference type="ARBA" id="ARBA00022895"/>
    </source>
</evidence>
<comment type="subcellular location">
    <subcellularLocation>
        <location evidence="1">Chromosome</location>
        <location evidence="1">Telomere</location>
    </subcellularLocation>
</comment>
<dbReference type="GO" id="GO:0000781">
    <property type="term" value="C:chromosome, telomeric region"/>
    <property type="evidence" value="ECO:0007669"/>
    <property type="project" value="UniProtKB-SubCell"/>
</dbReference>
<evidence type="ECO:0000313" key="5">
    <source>
        <dbReference type="EMBL" id="OBA20926.1"/>
    </source>
</evidence>
<evidence type="ECO:0000256" key="1">
    <source>
        <dbReference type="ARBA" id="ARBA00004574"/>
    </source>
</evidence>